<dbReference type="InterPro" id="IPR006685">
    <property type="entry name" value="MscS_channel_2nd"/>
</dbReference>
<dbReference type="Pfam" id="PF00924">
    <property type="entry name" value="MS_channel_2nd"/>
    <property type="match status" value="1"/>
</dbReference>
<sequence length="378" mass="41630">MPAQGSLLRPDPVPRIQETIFSSLELQLLATGLLAVFVLVGIWGSARIRDLVRRRYGTQSAEVSSILVLGAVVVAAVYLFSVIWHVTFVLEYTLQTMSIDRWLAAQQLVTGAIVLTAYLAIRFVNRSIDKLAQAGAVTNHQSEVAYHVADVAIVCFAGATILTLWGIDLTNIFIGAGAITAIVALTARETLAAMLAGFILLFSRPFYVGDWIEVNETTGIVTDVTIFTTKIQTFDDKHVLVPNDEVTDSQLTNYSQNDQLRVEVEVGIDYDDDPKRAREVIADAVEGLDSVKNNPSPQVIAKAFGDSAILLECRVWISDPTMRRRLRTKTNVIEAIVTAFDREGLEIPYPQRVHDARDDGFLIDGPDGRRGRLSSLED</sequence>
<feature type="transmembrane region" description="Helical" evidence="8">
    <location>
        <begin position="173"/>
        <end position="202"/>
    </location>
</feature>
<evidence type="ECO:0000259" key="9">
    <source>
        <dbReference type="Pfam" id="PF00924"/>
    </source>
</evidence>
<evidence type="ECO:0000256" key="7">
    <source>
        <dbReference type="SAM" id="MobiDB-lite"/>
    </source>
</evidence>
<evidence type="ECO:0000256" key="8">
    <source>
        <dbReference type="SAM" id="Phobius"/>
    </source>
</evidence>
<dbReference type="InterPro" id="IPR011066">
    <property type="entry name" value="MscS_channel_C_sf"/>
</dbReference>
<dbReference type="Gene3D" id="1.10.287.1260">
    <property type="match status" value="1"/>
</dbReference>
<dbReference type="eggNOG" id="arCOG01568">
    <property type="taxonomic scope" value="Archaea"/>
</dbReference>
<feature type="transmembrane region" description="Helical" evidence="8">
    <location>
        <begin position="63"/>
        <end position="84"/>
    </location>
</feature>
<comment type="caution">
    <text evidence="11">The sequence shown here is derived from an EMBL/GenBank/DDBJ whole genome shotgun (WGS) entry which is preliminary data.</text>
</comment>
<dbReference type="GO" id="GO:0008381">
    <property type="term" value="F:mechanosensitive monoatomic ion channel activity"/>
    <property type="evidence" value="ECO:0007669"/>
    <property type="project" value="InterPro"/>
</dbReference>
<evidence type="ECO:0000313" key="12">
    <source>
        <dbReference type="Proteomes" id="UP000011602"/>
    </source>
</evidence>
<dbReference type="SUPFAM" id="SSF82689">
    <property type="entry name" value="Mechanosensitive channel protein MscS (YggB), C-terminal domain"/>
    <property type="match status" value="1"/>
</dbReference>
<evidence type="ECO:0000256" key="6">
    <source>
        <dbReference type="ARBA" id="ARBA00023136"/>
    </source>
</evidence>
<dbReference type="PANTHER" id="PTHR30221">
    <property type="entry name" value="SMALL-CONDUCTANCE MECHANOSENSITIVE CHANNEL"/>
    <property type="match status" value="1"/>
</dbReference>
<evidence type="ECO:0000313" key="11">
    <source>
        <dbReference type="EMBL" id="ELY61777.1"/>
    </source>
</evidence>
<dbReference type="SUPFAM" id="SSF82861">
    <property type="entry name" value="Mechanosensitive channel protein MscS (YggB), transmembrane region"/>
    <property type="match status" value="1"/>
</dbReference>
<comment type="similarity">
    <text evidence="2">Belongs to the MscS (TC 1.A.23) family.</text>
</comment>
<dbReference type="PROSITE" id="PS01246">
    <property type="entry name" value="UPF0003"/>
    <property type="match status" value="1"/>
</dbReference>
<dbReference type="PANTHER" id="PTHR30221:SF20">
    <property type="entry name" value="SMALL-CONDUCTANCE MECHANOSENSITIVE CHANNEL"/>
    <property type="match status" value="1"/>
</dbReference>
<feature type="transmembrane region" description="Helical" evidence="8">
    <location>
        <begin position="20"/>
        <end position="43"/>
    </location>
</feature>
<dbReference type="InterPro" id="IPR010920">
    <property type="entry name" value="LSM_dom_sf"/>
</dbReference>
<evidence type="ECO:0000256" key="5">
    <source>
        <dbReference type="ARBA" id="ARBA00022989"/>
    </source>
</evidence>
<evidence type="ECO:0000256" key="4">
    <source>
        <dbReference type="ARBA" id="ARBA00022692"/>
    </source>
</evidence>
<comment type="subcellular location">
    <subcellularLocation>
        <location evidence="1">Cell membrane</location>
        <topology evidence="1">Multi-pass membrane protein</topology>
    </subcellularLocation>
</comment>
<dbReference type="InterPro" id="IPR049278">
    <property type="entry name" value="MS_channel_C"/>
</dbReference>
<dbReference type="AlphaFoldDB" id="L9XJL0"/>
<dbReference type="PATRIC" id="fig|1227499.3.peg.350"/>
<dbReference type="InterPro" id="IPR023408">
    <property type="entry name" value="MscS_beta-dom_sf"/>
</dbReference>
<dbReference type="EMBL" id="AOHZ01000010">
    <property type="protein sequence ID" value="ELY61777.1"/>
    <property type="molecule type" value="Genomic_DNA"/>
</dbReference>
<keyword evidence="4 8" id="KW-0812">Transmembrane</keyword>
<feature type="domain" description="Mechanosensitive ion channel MscS C-terminal" evidence="10">
    <location>
        <begin position="262"/>
        <end position="347"/>
    </location>
</feature>
<dbReference type="STRING" id="1227499.C493_01724"/>
<name>L9XJL0_9EURY</name>
<dbReference type="GO" id="GO:0005886">
    <property type="term" value="C:plasma membrane"/>
    <property type="evidence" value="ECO:0007669"/>
    <property type="project" value="UniProtKB-SubCell"/>
</dbReference>
<organism evidence="11 12">
    <name type="scientific">Natronolimnohabitans innermongolicus JCM 12255</name>
    <dbReference type="NCBI Taxonomy" id="1227499"/>
    <lineage>
        <taxon>Archaea</taxon>
        <taxon>Methanobacteriati</taxon>
        <taxon>Methanobacteriota</taxon>
        <taxon>Stenosarchaea group</taxon>
        <taxon>Halobacteria</taxon>
        <taxon>Halobacteriales</taxon>
        <taxon>Natrialbaceae</taxon>
        <taxon>Natronolimnohabitans</taxon>
    </lineage>
</organism>
<dbReference type="InterPro" id="IPR011014">
    <property type="entry name" value="MscS_channel_TM-2"/>
</dbReference>
<dbReference type="InterPro" id="IPR045275">
    <property type="entry name" value="MscS_archaea/bacteria_type"/>
</dbReference>
<dbReference type="Proteomes" id="UP000011602">
    <property type="component" value="Unassembled WGS sequence"/>
</dbReference>
<evidence type="ECO:0000256" key="2">
    <source>
        <dbReference type="ARBA" id="ARBA00008017"/>
    </source>
</evidence>
<feature type="transmembrane region" description="Helical" evidence="8">
    <location>
        <begin position="104"/>
        <end position="124"/>
    </location>
</feature>
<reference evidence="11 12" key="1">
    <citation type="journal article" date="2014" name="PLoS Genet.">
        <title>Phylogenetically driven sequencing of extremely halophilic archaea reveals strategies for static and dynamic osmo-response.</title>
        <authorList>
            <person name="Becker E.A."/>
            <person name="Seitzer P.M."/>
            <person name="Tritt A."/>
            <person name="Larsen D."/>
            <person name="Krusor M."/>
            <person name="Yao A.I."/>
            <person name="Wu D."/>
            <person name="Madern D."/>
            <person name="Eisen J.A."/>
            <person name="Darling A.E."/>
            <person name="Facciotti M.T."/>
        </authorList>
    </citation>
    <scope>NUCLEOTIDE SEQUENCE [LARGE SCALE GENOMIC DNA]</scope>
    <source>
        <strain evidence="11 12">JCM 12255</strain>
    </source>
</reference>
<feature type="transmembrane region" description="Helical" evidence="8">
    <location>
        <begin position="144"/>
        <end position="167"/>
    </location>
</feature>
<keyword evidence="5 8" id="KW-1133">Transmembrane helix</keyword>
<feature type="domain" description="Mechanosensitive ion channel MscS" evidence="9">
    <location>
        <begin position="191"/>
        <end position="255"/>
    </location>
</feature>
<keyword evidence="12" id="KW-1185">Reference proteome</keyword>
<proteinExistence type="inferred from homology"/>
<protein>
    <submittedName>
        <fullName evidence="11">Mechanosensitive ion channel MscS</fullName>
    </submittedName>
</protein>
<gene>
    <name evidence="11" type="ORF">C493_01724</name>
</gene>
<dbReference type="InterPro" id="IPR006686">
    <property type="entry name" value="MscS_channel_CS"/>
</dbReference>
<dbReference type="Gene3D" id="3.30.70.100">
    <property type="match status" value="1"/>
</dbReference>
<accession>L9XJL0</accession>
<evidence type="ECO:0000256" key="3">
    <source>
        <dbReference type="ARBA" id="ARBA00022475"/>
    </source>
</evidence>
<evidence type="ECO:0000256" key="1">
    <source>
        <dbReference type="ARBA" id="ARBA00004651"/>
    </source>
</evidence>
<dbReference type="Pfam" id="PF21082">
    <property type="entry name" value="MS_channel_3rd"/>
    <property type="match status" value="1"/>
</dbReference>
<keyword evidence="6 8" id="KW-0472">Membrane</keyword>
<dbReference type="Gene3D" id="2.30.30.60">
    <property type="match status" value="1"/>
</dbReference>
<keyword evidence="3" id="KW-1003">Cell membrane</keyword>
<dbReference type="SUPFAM" id="SSF50182">
    <property type="entry name" value="Sm-like ribonucleoproteins"/>
    <property type="match status" value="1"/>
</dbReference>
<evidence type="ECO:0000259" key="10">
    <source>
        <dbReference type="Pfam" id="PF21082"/>
    </source>
</evidence>
<feature type="region of interest" description="Disordered" evidence="7">
    <location>
        <begin position="358"/>
        <end position="378"/>
    </location>
</feature>
<feature type="compositionally biased region" description="Basic and acidic residues" evidence="7">
    <location>
        <begin position="358"/>
        <end position="370"/>
    </location>
</feature>